<sequence length="299" mass="31902">MKISSFGEVLWDDFPEGKVLGGAPLNVLVRLSALGADCAIVSRRGSDEDGEELLRRIAAKNVATHLIQTDPEHATGLVKVSINHDGSGSYDIVYPCAWDKIAVPAAALEHVADSDALVFGSLSSRDAASRAALDALLDAARFKVFDVNLRKPHYRPERVCELMRRSDLVKLNDDELYELAAELGSPYHGLEQNLHYLAQAVGAPHICVTLGAHGAIYYCNGQTHAHHGYRVQVADTVGAGDNFLAGFVYKLLSGASPADTLAFACAWGALAASHHGATPELSLADVEELMHPSGAQQAV</sequence>
<dbReference type="SUPFAM" id="SSF53613">
    <property type="entry name" value="Ribokinase-like"/>
    <property type="match status" value="1"/>
</dbReference>
<keyword evidence="6" id="KW-1185">Reference proteome</keyword>
<comment type="similarity">
    <text evidence="1">Belongs to the carbohydrate kinase PfkB family.</text>
</comment>
<evidence type="ECO:0000256" key="3">
    <source>
        <dbReference type="ARBA" id="ARBA00022777"/>
    </source>
</evidence>
<dbReference type="PROSITE" id="PS00584">
    <property type="entry name" value="PFKB_KINASES_2"/>
    <property type="match status" value="1"/>
</dbReference>
<dbReference type="Proteomes" id="UP000004105">
    <property type="component" value="Unassembled WGS sequence"/>
</dbReference>
<reference evidence="5 6" key="1">
    <citation type="submission" date="2011-02" db="EMBL/GenBank/DDBJ databases">
        <authorList>
            <person name="Muzny D."/>
            <person name="Qin X."/>
            <person name="Deng J."/>
            <person name="Jiang H."/>
            <person name="Liu Y."/>
            <person name="Qu J."/>
            <person name="Song X.-Z."/>
            <person name="Zhang L."/>
            <person name="Thornton R."/>
            <person name="Coyle M."/>
            <person name="Francisco L."/>
            <person name="Jackson L."/>
            <person name="Javaid M."/>
            <person name="Korchina V."/>
            <person name="Kovar C."/>
            <person name="Mata R."/>
            <person name="Mathew T."/>
            <person name="Ngo R."/>
            <person name="Nguyen L."/>
            <person name="Nguyen N."/>
            <person name="Okwuonu G."/>
            <person name="Ongeri F."/>
            <person name="Pham C."/>
            <person name="Simmons D."/>
            <person name="Wilczek-Boney K."/>
            <person name="Hale W."/>
            <person name="Jakkamsetti A."/>
            <person name="Pham P."/>
            <person name="Ruth R."/>
            <person name="San Lucas F."/>
            <person name="Warren J."/>
            <person name="Zhang J."/>
            <person name="Zhao Z."/>
            <person name="Zhou C."/>
            <person name="Zhu D."/>
            <person name="Lee S."/>
            <person name="Bess C."/>
            <person name="Blankenburg K."/>
            <person name="Forbes L."/>
            <person name="Fu Q."/>
            <person name="Gubbala S."/>
            <person name="Hirani K."/>
            <person name="Jayaseelan J.C."/>
            <person name="Lara F."/>
            <person name="Munidasa M."/>
            <person name="Palculict T."/>
            <person name="Patil S."/>
            <person name="Pu L.-L."/>
            <person name="Saada N."/>
            <person name="Tang L."/>
            <person name="Weissenberger G."/>
            <person name="Zhu Y."/>
            <person name="Hemphill L."/>
            <person name="Shang Y."/>
            <person name="Youmans B."/>
            <person name="Ayvaz T."/>
            <person name="Ross M."/>
            <person name="Santibanez J."/>
            <person name="Aqrawi P."/>
            <person name="Gross S."/>
            <person name="Joshi V."/>
            <person name="Fowler G."/>
            <person name="Nazareth L."/>
            <person name="Reid J."/>
            <person name="Worley K."/>
            <person name="Petrosino J."/>
            <person name="Highlander S."/>
            <person name="Gibbs R."/>
        </authorList>
    </citation>
    <scope>NUCLEOTIDE SEQUENCE [LARGE SCALE GENOMIC DNA]</scope>
    <source>
        <strain evidence="5 6">ATCC BAA-1200</strain>
    </source>
</reference>
<comment type="caution">
    <text evidence="5">The sequence shown here is derived from an EMBL/GenBank/DDBJ whole genome shotgun (WGS) entry which is preliminary data.</text>
</comment>
<dbReference type="AlphaFoldDB" id="F2BBG1"/>
<dbReference type="InterPro" id="IPR029056">
    <property type="entry name" value="Ribokinase-like"/>
</dbReference>
<dbReference type="PANTHER" id="PTHR43085:SF57">
    <property type="entry name" value="CARBOHYDRATE KINASE PFKB DOMAIN-CONTAINING PROTEIN"/>
    <property type="match status" value="1"/>
</dbReference>
<proteinExistence type="inferred from homology"/>
<dbReference type="EC" id="2.7.1.4" evidence="5"/>
<feature type="domain" description="Carbohydrate kinase PfkB" evidence="4">
    <location>
        <begin position="18"/>
        <end position="279"/>
    </location>
</feature>
<evidence type="ECO:0000256" key="1">
    <source>
        <dbReference type="ARBA" id="ARBA00010688"/>
    </source>
</evidence>
<evidence type="ECO:0000256" key="2">
    <source>
        <dbReference type="ARBA" id="ARBA00022679"/>
    </source>
</evidence>
<dbReference type="Pfam" id="PF00294">
    <property type="entry name" value="PfkB"/>
    <property type="match status" value="1"/>
</dbReference>
<evidence type="ECO:0000259" key="4">
    <source>
        <dbReference type="Pfam" id="PF00294"/>
    </source>
</evidence>
<dbReference type="RefSeq" id="WP_007342075.1">
    <property type="nucleotide sequence ID" value="NZ_GL878494.1"/>
</dbReference>
<dbReference type="STRING" id="267212.GCA_001063965_00788"/>
<dbReference type="InterPro" id="IPR050306">
    <property type="entry name" value="PfkB_Carbo_kinase"/>
</dbReference>
<keyword evidence="3 5" id="KW-0418">Kinase</keyword>
<keyword evidence="2 5" id="KW-0808">Transferase</keyword>
<evidence type="ECO:0000313" key="6">
    <source>
        <dbReference type="Proteomes" id="UP000004105"/>
    </source>
</evidence>
<evidence type="ECO:0000313" key="5">
    <source>
        <dbReference type="EMBL" id="EGF11260.1"/>
    </source>
</evidence>
<dbReference type="HOGENOM" id="CLU_027634_6_3_4"/>
<dbReference type="InterPro" id="IPR011611">
    <property type="entry name" value="PfkB_dom"/>
</dbReference>
<accession>F2BBG1</accession>
<organism evidence="5 6">
    <name type="scientific">Neisseria bacilliformis ATCC BAA-1200</name>
    <dbReference type="NCBI Taxonomy" id="888742"/>
    <lineage>
        <taxon>Bacteria</taxon>
        <taxon>Pseudomonadati</taxon>
        <taxon>Pseudomonadota</taxon>
        <taxon>Betaproteobacteria</taxon>
        <taxon>Neisseriales</taxon>
        <taxon>Neisseriaceae</taxon>
        <taxon>Neisseria</taxon>
    </lineage>
</organism>
<dbReference type="GO" id="GO:0008865">
    <property type="term" value="F:fructokinase activity"/>
    <property type="evidence" value="ECO:0007669"/>
    <property type="project" value="UniProtKB-EC"/>
</dbReference>
<dbReference type="PANTHER" id="PTHR43085">
    <property type="entry name" value="HEXOKINASE FAMILY MEMBER"/>
    <property type="match status" value="1"/>
</dbReference>
<protein>
    <submittedName>
        <fullName evidence="5">Fructokinase</fullName>
        <ecNumber evidence="5">2.7.1.4</ecNumber>
    </submittedName>
</protein>
<dbReference type="InterPro" id="IPR002173">
    <property type="entry name" value="Carboh/pur_kinase_PfkB_CS"/>
</dbReference>
<dbReference type="OrthoDB" id="9779730at2"/>
<dbReference type="CDD" id="cd01167">
    <property type="entry name" value="bac_FRK"/>
    <property type="match status" value="1"/>
</dbReference>
<name>F2BBG1_9NEIS</name>
<dbReference type="EMBL" id="AFAY01000021">
    <property type="protein sequence ID" value="EGF11260.1"/>
    <property type="molecule type" value="Genomic_DNA"/>
</dbReference>
<gene>
    <name evidence="5" type="primary">scrK</name>
    <name evidence="5" type="ORF">HMPREF9123_1066</name>
</gene>
<dbReference type="Gene3D" id="3.40.1190.20">
    <property type="match status" value="1"/>
</dbReference>